<keyword evidence="9" id="KW-1185">Reference proteome</keyword>
<comment type="similarity">
    <text evidence="5">Belongs to the SAT4 family.</text>
</comment>
<sequence>MDSLHPSELQNQRLIIAVVTTCITLATASFALRCYSPLRQGGSKYWFGDYWMAGVLLLCLGMSASEYIGVQYGYGTHASHLSPDMVMGFKQNLYASMLLWTVGTFGVKIGILLSYWRLSPPPNHAMFQKCIIGFAVCSICLFFVNSIGLAAQCLPVSSFWAATPGPAQSQCFNRTSFYFASTSINSLLNIGFLVLPLPVIWSWQTSRRRIVASALLFMLGIFALVASIFRVAVVSLIDWNDVTCRSLAPSRKNSIAKIVPDTFVSYNIWGVIEVLVGFTCANLLSAGPPDRQVAAHGR</sequence>
<feature type="transmembrane region" description="Helical" evidence="6">
    <location>
        <begin position="53"/>
        <end position="74"/>
    </location>
</feature>
<comment type="subcellular location">
    <subcellularLocation>
        <location evidence="1">Membrane</location>
        <topology evidence="1">Multi-pass membrane protein</topology>
    </subcellularLocation>
</comment>
<feature type="transmembrane region" description="Helical" evidence="6">
    <location>
        <begin position="215"/>
        <end position="237"/>
    </location>
</feature>
<name>A0ABR1XC06_9PEZI</name>
<dbReference type="InterPro" id="IPR049326">
    <property type="entry name" value="Rhodopsin_dom_fungi"/>
</dbReference>
<evidence type="ECO:0000256" key="3">
    <source>
        <dbReference type="ARBA" id="ARBA00022989"/>
    </source>
</evidence>
<evidence type="ECO:0000256" key="5">
    <source>
        <dbReference type="ARBA" id="ARBA00038359"/>
    </source>
</evidence>
<evidence type="ECO:0000259" key="7">
    <source>
        <dbReference type="Pfam" id="PF20684"/>
    </source>
</evidence>
<dbReference type="RefSeq" id="XP_066674901.1">
    <property type="nucleotide sequence ID" value="XM_066805128.1"/>
</dbReference>
<accession>A0ABR1XC06</accession>
<dbReference type="GeneID" id="92038188"/>
<proteinExistence type="inferred from homology"/>
<keyword evidence="4 6" id="KW-0472">Membrane</keyword>
<feature type="transmembrane region" description="Helical" evidence="6">
    <location>
        <begin position="94"/>
        <end position="118"/>
    </location>
</feature>
<evidence type="ECO:0000256" key="1">
    <source>
        <dbReference type="ARBA" id="ARBA00004141"/>
    </source>
</evidence>
<evidence type="ECO:0000313" key="9">
    <source>
        <dbReference type="Proteomes" id="UP001433268"/>
    </source>
</evidence>
<dbReference type="Pfam" id="PF20684">
    <property type="entry name" value="Fung_rhodopsin"/>
    <property type="match status" value="1"/>
</dbReference>
<protein>
    <recommendedName>
        <fullName evidence="7">Rhodopsin domain-containing protein</fullName>
    </recommendedName>
</protein>
<keyword evidence="2 6" id="KW-0812">Transmembrane</keyword>
<dbReference type="PANTHER" id="PTHR33048:SF47">
    <property type="entry name" value="INTEGRAL MEMBRANE PROTEIN-RELATED"/>
    <property type="match status" value="1"/>
</dbReference>
<gene>
    <name evidence="8" type="ORF">PG997_000813</name>
</gene>
<keyword evidence="3 6" id="KW-1133">Transmembrane helix</keyword>
<dbReference type="InterPro" id="IPR052337">
    <property type="entry name" value="SAT4-like"/>
</dbReference>
<comment type="caution">
    <text evidence="8">The sequence shown here is derived from an EMBL/GenBank/DDBJ whole genome shotgun (WGS) entry which is preliminary data.</text>
</comment>
<dbReference type="Proteomes" id="UP001433268">
    <property type="component" value="Unassembled WGS sequence"/>
</dbReference>
<evidence type="ECO:0000256" key="4">
    <source>
        <dbReference type="ARBA" id="ARBA00023136"/>
    </source>
</evidence>
<feature type="domain" description="Rhodopsin" evidence="7">
    <location>
        <begin position="33"/>
        <end position="285"/>
    </location>
</feature>
<evidence type="ECO:0000256" key="6">
    <source>
        <dbReference type="SAM" id="Phobius"/>
    </source>
</evidence>
<organism evidence="8 9">
    <name type="scientific">Apiospora hydei</name>
    <dbReference type="NCBI Taxonomy" id="1337664"/>
    <lineage>
        <taxon>Eukaryota</taxon>
        <taxon>Fungi</taxon>
        <taxon>Dikarya</taxon>
        <taxon>Ascomycota</taxon>
        <taxon>Pezizomycotina</taxon>
        <taxon>Sordariomycetes</taxon>
        <taxon>Xylariomycetidae</taxon>
        <taxon>Amphisphaeriales</taxon>
        <taxon>Apiosporaceae</taxon>
        <taxon>Apiospora</taxon>
    </lineage>
</organism>
<dbReference type="EMBL" id="JAQQWN010000002">
    <property type="protein sequence ID" value="KAK8094128.1"/>
    <property type="molecule type" value="Genomic_DNA"/>
</dbReference>
<feature type="transmembrane region" description="Helical" evidence="6">
    <location>
        <begin position="177"/>
        <end position="203"/>
    </location>
</feature>
<dbReference type="PANTHER" id="PTHR33048">
    <property type="entry name" value="PTH11-LIKE INTEGRAL MEMBRANE PROTEIN (AFU_ORTHOLOGUE AFUA_5G11245)"/>
    <property type="match status" value="1"/>
</dbReference>
<feature type="transmembrane region" description="Helical" evidence="6">
    <location>
        <begin position="12"/>
        <end position="32"/>
    </location>
</feature>
<feature type="transmembrane region" description="Helical" evidence="6">
    <location>
        <begin position="130"/>
        <end position="157"/>
    </location>
</feature>
<reference evidence="8 9" key="1">
    <citation type="submission" date="2023-01" db="EMBL/GenBank/DDBJ databases">
        <title>Analysis of 21 Apiospora genomes using comparative genomics revels a genus with tremendous synthesis potential of carbohydrate active enzymes and secondary metabolites.</title>
        <authorList>
            <person name="Sorensen T."/>
        </authorList>
    </citation>
    <scope>NUCLEOTIDE SEQUENCE [LARGE SCALE GENOMIC DNA]</scope>
    <source>
        <strain evidence="8 9">CBS 114990</strain>
    </source>
</reference>
<evidence type="ECO:0000313" key="8">
    <source>
        <dbReference type="EMBL" id="KAK8094128.1"/>
    </source>
</evidence>
<evidence type="ECO:0000256" key="2">
    <source>
        <dbReference type="ARBA" id="ARBA00022692"/>
    </source>
</evidence>